<dbReference type="Proteomes" id="UP001064048">
    <property type="component" value="Chromosome 7"/>
</dbReference>
<protein>
    <submittedName>
        <fullName evidence="1">Uncharacterized protein</fullName>
    </submittedName>
</protein>
<name>A0ACC0K8A1_CHOFU</name>
<organism evidence="1 2">
    <name type="scientific">Choristoneura fumiferana</name>
    <name type="common">Spruce budworm moth</name>
    <name type="synonym">Archips fumiferana</name>
    <dbReference type="NCBI Taxonomy" id="7141"/>
    <lineage>
        <taxon>Eukaryota</taxon>
        <taxon>Metazoa</taxon>
        <taxon>Ecdysozoa</taxon>
        <taxon>Arthropoda</taxon>
        <taxon>Hexapoda</taxon>
        <taxon>Insecta</taxon>
        <taxon>Pterygota</taxon>
        <taxon>Neoptera</taxon>
        <taxon>Endopterygota</taxon>
        <taxon>Lepidoptera</taxon>
        <taxon>Glossata</taxon>
        <taxon>Ditrysia</taxon>
        <taxon>Tortricoidea</taxon>
        <taxon>Tortricidae</taxon>
        <taxon>Tortricinae</taxon>
        <taxon>Choristoneura</taxon>
    </lineage>
</organism>
<comment type="caution">
    <text evidence="1">The sequence shown here is derived from an EMBL/GenBank/DDBJ whole genome shotgun (WGS) entry which is preliminary data.</text>
</comment>
<evidence type="ECO:0000313" key="2">
    <source>
        <dbReference type="Proteomes" id="UP001064048"/>
    </source>
</evidence>
<gene>
    <name evidence="1" type="ORF">MSG28_004835</name>
</gene>
<keyword evidence="2" id="KW-1185">Reference proteome</keyword>
<sequence length="1178" mass="133156">MPKRKSIKESKEDRWRRKMKKYEEKLGRKTGRILYSSDEESDQGDPPPFPTLSVSEPELCEPRLEEGDGLRTTDAAPPPGPAARAAPTTAAPDAAAPDTAVLDAAAPDAASSTLVTETDLVGIDPEIDPTLLLALGDFVPEPSEWGEDINDNLAKRWEPILKDGLKKEVREEILKKYLLPNNCQLSKPPTLNPEVAAVLTESSRNRDTRILKKQSQIGCALAVIGKVVSGMLKKSIEAQEALRLLSDASKLIADSHHTETDTRRALITPLLEKSFVESFKDRKRDSHLFGEKLGDFIKSSRGIKKTGQFIQAASTSNQNLNGRGPPPRYQQRGLRTTANRGGGTRALQHAPAPPPPRRRSQAPASAPARQAPPQAAPARRTFAQRAPRRSITDDSTIIDTILGYKIPFICEPHQNLETYPKLSLSKDENIYIEKELSRLTKIKAIRPCKSSEGQFISSIFVVPKSNGEKRLILNLKNLNKFVKTQHFKMEDIRTASRLVTADCYMVNLDLKEAYFLVPIYEGHTKYLRFYFKNALYEFLALPFGLCSAPHVFTKLMRPVSAHLRSRGFKSVQYLDDSLLIGDTFQDCLNNLNETLNCLKKLGFVINYTKSSLVPQKECQFLGFILNSKQLTLELPVKKKNDILSRTSTMLNAKAMSIRSFARYLGTLTAACPAVKYSWLYIKSLERVRYLELLKNNDDYDQIMNVPSNIHDDLLWWKRNILISSNPIKQPDYILEIFTDASLAGWGSACNGEKIGGSWNQKESNHHINYLELLAAFFGLKSFARDYRNSDILLRVDNTTAIAYINKMGGIQYPHLNDMAKQIWTWCEKRNIHVFASYIKSCHNTDADKESRNIDIEWELNNHSFRSIVTKFGRPDIDIFASRINAKCTKYISWKRDPYAFNIDAFTRNPSVAPTSFPGSECVVREALTRRRVPQSALNIMLSSLSRNTISQYNSSFKQWWQYCNMRGIDAYDIQVHDLLDFLAQCLEKGSSYGTLNNHRSALALISRNNLSQDDRIKRFFKGVFKLKPSFPRPHDENRLILTTKNPIHAASSQTIGRWLKQTLASSGIDTGVFSGHSTRHAATSAARRAGVSVDTIRRDLRSLPPSKKAPLNMSMLSILRVSEKNEVVRPEQRKREFEKFTERATRVSSNLKDKNIIKMGCGEFLVKYILFFANLFFA</sequence>
<dbReference type="EMBL" id="CM046107">
    <property type="protein sequence ID" value="KAI8432443.1"/>
    <property type="molecule type" value="Genomic_DNA"/>
</dbReference>
<feature type="non-terminal residue" evidence="1">
    <location>
        <position position="1178"/>
    </location>
</feature>
<evidence type="ECO:0000313" key="1">
    <source>
        <dbReference type="EMBL" id="KAI8432443.1"/>
    </source>
</evidence>
<proteinExistence type="predicted"/>
<accession>A0ACC0K8A1</accession>
<reference evidence="1 2" key="1">
    <citation type="journal article" date="2022" name="Genome Biol. Evol.">
        <title>The Spruce Budworm Genome: Reconstructing the Evolutionary History of Antifreeze Proteins.</title>
        <authorList>
            <person name="Beliveau C."/>
            <person name="Gagne P."/>
            <person name="Picq S."/>
            <person name="Vernygora O."/>
            <person name="Keeling C.I."/>
            <person name="Pinkney K."/>
            <person name="Doucet D."/>
            <person name="Wen F."/>
            <person name="Johnston J.S."/>
            <person name="Maaroufi H."/>
            <person name="Boyle B."/>
            <person name="Laroche J."/>
            <person name="Dewar K."/>
            <person name="Juretic N."/>
            <person name="Blackburn G."/>
            <person name="Nisole A."/>
            <person name="Brunet B."/>
            <person name="Brandao M."/>
            <person name="Lumley L."/>
            <person name="Duan J."/>
            <person name="Quan G."/>
            <person name="Lucarotti C.J."/>
            <person name="Roe A.D."/>
            <person name="Sperling F.A.H."/>
            <person name="Levesque R.C."/>
            <person name="Cusson M."/>
        </authorList>
    </citation>
    <scope>NUCLEOTIDE SEQUENCE [LARGE SCALE GENOMIC DNA]</scope>
    <source>
        <strain evidence="1">Glfc:IPQL:Cfum</strain>
    </source>
</reference>